<dbReference type="PROSITE" id="PS51257">
    <property type="entry name" value="PROKAR_LIPOPROTEIN"/>
    <property type="match status" value="1"/>
</dbReference>
<accession>A0A239KAJ0</accession>
<reference evidence="2 3" key="1">
    <citation type="submission" date="2017-06" db="EMBL/GenBank/DDBJ databases">
        <authorList>
            <person name="Kim H.J."/>
            <person name="Triplett B.A."/>
        </authorList>
    </citation>
    <scope>NUCLEOTIDE SEQUENCE [LARGE SCALE GENOMIC DNA]</scope>
    <source>
        <strain evidence="2 3">DS15</strain>
    </source>
</reference>
<sequence length="76" mass="8412">MKLRQSAILLLGLSLSACGQSEPRSTQYFETNLDEARKVVAGCRDGSMRGDECTNADVAVQTVEGRERFKRFLGKD</sequence>
<dbReference type="RefSeq" id="WP_058818174.1">
    <property type="nucleotide sequence ID" value="NZ_FZPA01000013.1"/>
</dbReference>
<feature type="chain" id="PRO_5011289147" description="EexN family lipoprotein" evidence="1">
    <location>
        <begin position="20"/>
        <end position="76"/>
    </location>
</feature>
<evidence type="ECO:0000313" key="2">
    <source>
        <dbReference type="EMBL" id="SNT14980.1"/>
    </source>
</evidence>
<dbReference type="Proteomes" id="UP000198339">
    <property type="component" value="Unassembled WGS sequence"/>
</dbReference>
<evidence type="ECO:0000313" key="3">
    <source>
        <dbReference type="Proteomes" id="UP000198339"/>
    </source>
</evidence>
<evidence type="ECO:0008006" key="4">
    <source>
        <dbReference type="Google" id="ProtNLM"/>
    </source>
</evidence>
<dbReference type="OrthoDB" id="7472464at2"/>
<proteinExistence type="predicted"/>
<gene>
    <name evidence="2" type="ORF">SAMN06295955_11359</name>
</gene>
<dbReference type="EMBL" id="FZPA01000013">
    <property type="protein sequence ID" value="SNT14980.1"/>
    <property type="molecule type" value="Genomic_DNA"/>
</dbReference>
<feature type="signal peptide" evidence="1">
    <location>
        <begin position="1"/>
        <end position="19"/>
    </location>
</feature>
<protein>
    <recommendedName>
        <fullName evidence="4">EexN family lipoprotein</fullName>
    </recommendedName>
</protein>
<keyword evidence="3" id="KW-1185">Reference proteome</keyword>
<keyword evidence="1" id="KW-0732">Signal</keyword>
<name>A0A239KAJ0_9SPHN</name>
<dbReference type="AlphaFoldDB" id="A0A239KAJ0"/>
<evidence type="ECO:0000256" key="1">
    <source>
        <dbReference type="SAM" id="SignalP"/>
    </source>
</evidence>
<organism evidence="2 3">
    <name type="scientific">Sphingopyxis indica</name>
    <dbReference type="NCBI Taxonomy" id="436663"/>
    <lineage>
        <taxon>Bacteria</taxon>
        <taxon>Pseudomonadati</taxon>
        <taxon>Pseudomonadota</taxon>
        <taxon>Alphaproteobacteria</taxon>
        <taxon>Sphingomonadales</taxon>
        <taxon>Sphingomonadaceae</taxon>
        <taxon>Sphingopyxis</taxon>
    </lineage>
</organism>
<dbReference type="InterPro" id="IPR047937">
    <property type="entry name" value="Eex_IncN-like"/>
</dbReference>
<dbReference type="NCBIfam" id="NF033894">
    <property type="entry name" value="Eex_IncN"/>
    <property type="match status" value="1"/>
</dbReference>